<accession>A0ABU9IBY6</accession>
<organism evidence="1 2">
    <name type="scientific">Aurantiacibacter gilvus</name>
    <dbReference type="NCBI Taxonomy" id="3139141"/>
    <lineage>
        <taxon>Bacteria</taxon>
        <taxon>Pseudomonadati</taxon>
        <taxon>Pseudomonadota</taxon>
        <taxon>Alphaproteobacteria</taxon>
        <taxon>Sphingomonadales</taxon>
        <taxon>Erythrobacteraceae</taxon>
        <taxon>Aurantiacibacter</taxon>
    </lineage>
</organism>
<keyword evidence="2" id="KW-1185">Reference proteome</keyword>
<dbReference type="EMBL" id="JBBYHV010000001">
    <property type="protein sequence ID" value="MEL1249594.1"/>
    <property type="molecule type" value="Genomic_DNA"/>
</dbReference>
<name>A0ABU9IBY6_9SPHN</name>
<dbReference type="Proteomes" id="UP001497045">
    <property type="component" value="Unassembled WGS sequence"/>
</dbReference>
<reference evidence="1 2" key="1">
    <citation type="submission" date="2024-04" db="EMBL/GenBank/DDBJ databases">
        <title>Aurantiacibacter sp. DGU6 16S ribosomal RNA gene Genome sequencing and assembly.</title>
        <authorList>
            <person name="Park S."/>
        </authorList>
    </citation>
    <scope>NUCLEOTIDE SEQUENCE [LARGE SCALE GENOMIC DNA]</scope>
    <source>
        <strain evidence="1 2">DGU6</strain>
    </source>
</reference>
<comment type="caution">
    <text evidence="1">The sequence shown here is derived from an EMBL/GenBank/DDBJ whole genome shotgun (WGS) entry which is preliminary data.</text>
</comment>
<sequence>MTLWTMIFAIVIAGMIFAAWKTNNDRKYGITRDWLGNEKISTPENDAEKAMLESEVKELRERVRVLERIATDPATRTAEEIEKLRDVTSSSGREE</sequence>
<evidence type="ECO:0000313" key="1">
    <source>
        <dbReference type="EMBL" id="MEL1249594.1"/>
    </source>
</evidence>
<proteinExistence type="predicted"/>
<evidence type="ECO:0000313" key="2">
    <source>
        <dbReference type="Proteomes" id="UP001497045"/>
    </source>
</evidence>
<gene>
    <name evidence="1" type="ORF">AAEO60_02805</name>
</gene>
<protein>
    <submittedName>
        <fullName evidence="1">Uncharacterized protein</fullName>
    </submittedName>
</protein>
<dbReference type="RefSeq" id="WP_341672128.1">
    <property type="nucleotide sequence ID" value="NZ_JBBYHV010000001.1"/>
</dbReference>